<reference evidence="3" key="1">
    <citation type="submission" date="2025-08" db="UniProtKB">
        <authorList>
            <consortium name="RefSeq"/>
        </authorList>
    </citation>
    <scope>IDENTIFICATION</scope>
    <source>
        <tissue evidence="3">Ear skin</tissue>
    </source>
</reference>
<accession>A0A8B8S912</accession>
<protein>
    <submittedName>
        <fullName evidence="3">Predicted GPI-anchored protein 58</fullName>
    </submittedName>
</protein>
<dbReference type="Proteomes" id="UP000694856">
    <property type="component" value="Chromosome 31"/>
</dbReference>
<dbReference type="KEGG" id="cfr:116660725"/>
<evidence type="ECO:0000256" key="1">
    <source>
        <dbReference type="SAM" id="MobiDB-lite"/>
    </source>
</evidence>
<evidence type="ECO:0000313" key="3">
    <source>
        <dbReference type="RefSeq" id="XP_032326716.1"/>
    </source>
</evidence>
<dbReference type="GeneID" id="116660725"/>
<dbReference type="RefSeq" id="XP_032326716.1">
    <property type="nucleotide sequence ID" value="XM_032470825.1"/>
</dbReference>
<sequence length="177" mass="18194">MSLDMEGSSPPRPPAQTLPRSLPRILPGAKGQLSTPGSDLEHRAHLPGSQVEDQEPPEAQPKVTGPEQAGAGEDARDQKQDHQDPAGDLKLPPAAPAEPEDPAAPADLAAPEDPASPAPAPAPGPLGSGEPVQASSPPGAEPPLHPPTPPKSQHESPPPPALDFPTPEVVFVLFFFS</sequence>
<organism evidence="2 3">
    <name type="scientific">Camelus ferus</name>
    <name type="common">Wild bactrian camel</name>
    <name type="synonym">Camelus bactrianus ferus</name>
    <dbReference type="NCBI Taxonomy" id="419612"/>
    <lineage>
        <taxon>Eukaryota</taxon>
        <taxon>Metazoa</taxon>
        <taxon>Chordata</taxon>
        <taxon>Craniata</taxon>
        <taxon>Vertebrata</taxon>
        <taxon>Euteleostomi</taxon>
        <taxon>Mammalia</taxon>
        <taxon>Eutheria</taxon>
        <taxon>Laurasiatheria</taxon>
        <taxon>Artiodactyla</taxon>
        <taxon>Tylopoda</taxon>
        <taxon>Camelidae</taxon>
        <taxon>Camelus</taxon>
    </lineage>
</organism>
<proteinExistence type="predicted"/>
<feature type="compositionally biased region" description="Pro residues" evidence="1">
    <location>
        <begin position="139"/>
        <end position="162"/>
    </location>
</feature>
<feature type="compositionally biased region" description="Low complexity" evidence="1">
    <location>
        <begin position="103"/>
        <end position="113"/>
    </location>
</feature>
<feature type="compositionally biased region" description="Pro residues" evidence="1">
    <location>
        <begin position="114"/>
        <end position="124"/>
    </location>
</feature>
<evidence type="ECO:0000313" key="2">
    <source>
        <dbReference type="Proteomes" id="UP000694856"/>
    </source>
</evidence>
<name>A0A8B8S912_CAMFR</name>
<keyword evidence="2" id="KW-1185">Reference proteome</keyword>
<dbReference type="AlphaFoldDB" id="A0A8B8S912"/>
<feature type="region of interest" description="Disordered" evidence="1">
    <location>
        <begin position="1"/>
        <end position="165"/>
    </location>
</feature>
<feature type="compositionally biased region" description="Basic and acidic residues" evidence="1">
    <location>
        <begin position="73"/>
        <end position="87"/>
    </location>
</feature>
<gene>
    <name evidence="3" type="primary">LOC116660725</name>
</gene>